<dbReference type="EMBL" id="UFSW01000001">
    <property type="protein sequence ID" value="SUU97520.1"/>
    <property type="molecule type" value="Genomic_DNA"/>
</dbReference>
<dbReference type="PANTHER" id="PTHR37829:SF3">
    <property type="entry name" value="PROTEIN JAYE-RELATED"/>
    <property type="match status" value="1"/>
</dbReference>
<evidence type="ECO:0000313" key="1">
    <source>
        <dbReference type="EMBL" id="PXZ38039.1"/>
    </source>
</evidence>
<dbReference type="STRING" id="728.VY92_02770"/>
<dbReference type="AlphaFoldDB" id="A0A0F5EUA6"/>
<dbReference type="GeneID" id="66255045"/>
<dbReference type="EMBL" id="UFSW01000001">
    <property type="protein sequence ID" value="SUU98783.1"/>
    <property type="molecule type" value="Genomic_DNA"/>
</dbReference>
<dbReference type="Proteomes" id="UP000254620">
    <property type="component" value="Unassembled WGS sequence"/>
</dbReference>
<evidence type="ECO:0000313" key="6">
    <source>
        <dbReference type="Proteomes" id="UP000254620"/>
    </source>
</evidence>
<dbReference type="InterPro" id="IPR052399">
    <property type="entry name" value="Phage_Baseplate_Assmbl_Protein"/>
</dbReference>
<name>A0A0F5EUA6_AVIPA</name>
<evidence type="ECO:0000313" key="2">
    <source>
        <dbReference type="EMBL" id="RZN56111.1"/>
    </source>
</evidence>
<dbReference type="Proteomes" id="UP000247594">
    <property type="component" value="Unassembled WGS sequence"/>
</dbReference>
<dbReference type="RefSeq" id="WP_035688818.1">
    <property type="nucleotide sequence ID" value="NZ_CP034110.1"/>
</dbReference>
<proteinExistence type="predicted"/>
<evidence type="ECO:0000313" key="7">
    <source>
        <dbReference type="Proteomes" id="UP000294229"/>
    </source>
</evidence>
<sequence length="376" mass="41481">MAKITENGITIERLDTLVERLENGFRTIYGQNINLAPDTPDGQMIGILAQMRMDIEELAEMIYKQLDPDVASGAWLDQRVAYAGLIRRTASYSYLRSVILTGDPYTTLYAGLVVSDPQKGRWVLVQDTQLNQEGSARADFRSELLGAFSVAQSETLTIETVTLGLATATTSETSQLGTEEETDAELRHRFFLSRARNAINSVLAIEAKISELNDVKQVVVLENNTASIDKKGVNPHSINVIVDGGLDRDIAKVIYHNKGAGVGLQGNTAVEFERQTVYFDRAVPVDIEIAITAVRYEDFTEIDKEGIKKVLSALTFAIGQSISLSRLYSPINTIGGFWVKSLKIARKGQTKQAENIPIQPREIARILSSDITIEVE</sequence>
<dbReference type="KEGG" id="apag:EIA51_02065"/>
<dbReference type="eggNOG" id="COG3299">
    <property type="taxonomic scope" value="Bacteria"/>
</dbReference>
<reference evidence="2 7" key="3">
    <citation type="submission" date="2018-11" db="EMBL/GenBank/DDBJ databases">
        <title>Sequencing Av. paragallinarum serogroups.</title>
        <authorList>
            <person name="Hellmuth J.E."/>
            <person name="Boucher C.E."/>
            <person name="Cason E.D."/>
        </authorList>
    </citation>
    <scope>NUCLEOTIDE SEQUENCE [LARGE SCALE GENOMIC DNA]</scope>
    <source>
        <strain evidence="2 7">SA-3</strain>
    </source>
</reference>
<evidence type="ECO:0000313" key="4">
    <source>
        <dbReference type="EMBL" id="SUU98783.1"/>
    </source>
</evidence>
<dbReference type="PANTHER" id="PTHR37829">
    <property type="entry name" value="PHAGE-LIKE ELEMENT PBSX PROTEIN XKDT"/>
    <property type="match status" value="1"/>
</dbReference>
<evidence type="ECO:0000313" key="3">
    <source>
        <dbReference type="EMBL" id="SUU97520.1"/>
    </source>
</evidence>
<gene>
    <name evidence="1" type="ORF">DM482_11535</name>
    <name evidence="2" type="ORF">EIG79_10675</name>
    <name evidence="3" type="ORF">NCTC10926_00912</name>
    <name evidence="4" type="ORF">NCTC10926_02225</name>
</gene>
<reference evidence="3 6" key="1">
    <citation type="submission" date="2018-06" db="EMBL/GenBank/DDBJ databases">
        <authorList>
            <consortium name="Pathogen Informatics"/>
            <person name="Doyle S."/>
        </authorList>
    </citation>
    <scope>NUCLEOTIDE SEQUENCE [LARGE SCALE GENOMIC DNA]</scope>
    <source>
        <strain evidence="3 6">NCTC10926</strain>
    </source>
</reference>
<organism evidence="2 7">
    <name type="scientific">Avibacterium paragallinarum</name>
    <name type="common">Haemophilus gallinarum</name>
    <dbReference type="NCBI Taxonomy" id="728"/>
    <lineage>
        <taxon>Bacteria</taxon>
        <taxon>Pseudomonadati</taxon>
        <taxon>Pseudomonadota</taxon>
        <taxon>Gammaproteobacteria</taxon>
        <taxon>Pasteurellales</taxon>
        <taxon>Pasteurellaceae</taxon>
        <taxon>Avibacterium</taxon>
    </lineage>
</organism>
<evidence type="ECO:0000313" key="5">
    <source>
        <dbReference type="Proteomes" id="UP000247594"/>
    </source>
</evidence>
<dbReference type="Proteomes" id="UP000294229">
    <property type="component" value="Unassembled WGS sequence"/>
</dbReference>
<dbReference type="OrthoDB" id="5465441at2"/>
<reference evidence="1 5" key="2">
    <citation type="submission" date="2018-06" db="EMBL/GenBank/DDBJ databases">
        <authorList>
            <person name="Teymurazov M."/>
            <person name="Kislichkina A."/>
            <person name="Abaymova A."/>
            <person name="Mukhina T."/>
            <person name="Mayskaya N."/>
            <person name="Svetoch E."/>
            <person name="Bogun A."/>
        </authorList>
    </citation>
    <scope>NUCLEOTIDE SEQUENCE [LARGE SCALE GENOMIC DNA]</scope>
    <source>
        <strain evidence="1 5">SCPM-O-B-8406</strain>
    </source>
</reference>
<dbReference type="EMBL" id="RQXS01000073">
    <property type="protein sequence ID" value="RZN56111.1"/>
    <property type="molecule type" value="Genomic_DNA"/>
</dbReference>
<protein>
    <submittedName>
        <fullName evidence="2">Baseplate J/gp47 family protein</fullName>
    </submittedName>
    <submittedName>
        <fullName evidence="3">Uncharacterized homolog of phage Mu protein gp47</fullName>
    </submittedName>
</protein>
<dbReference type="EMBL" id="QJPJ01000029">
    <property type="protein sequence ID" value="PXZ38039.1"/>
    <property type="molecule type" value="Genomic_DNA"/>
</dbReference>
<accession>A0A0F5EUA6</accession>